<reference evidence="3 4" key="1">
    <citation type="submission" date="2024-07" db="EMBL/GenBank/DDBJ databases">
        <title>Section-level genome sequencing and comparative genomics of Aspergillus sections Usti and Cavernicolus.</title>
        <authorList>
            <consortium name="Lawrence Berkeley National Laboratory"/>
            <person name="Nybo J.L."/>
            <person name="Vesth T.C."/>
            <person name="Theobald S."/>
            <person name="Frisvad J.C."/>
            <person name="Larsen T.O."/>
            <person name="Kjaerboelling I."/>
            <person name="Rothschild-Mancinelli K."/>
            <person name="Lyhne E.K."/>
            <person name="Kogle M.E."/>
            <person name="Barry K."/>
            <person name="Clum A."/>
            <person name="Na H."/>
            <person name="Ledsgaard L."/>
            <person name="Lin J."/>
            <person name="Lipzen A."/>
            <person name="Kuo A."/>
            <person name="Riley R."/>
            <person name="Mondo S."/>
            <person name="Labutti K."/>
            <person name="Haridas S."/>
            <person name="Pangalinan J."/>
            <person name="Salamov A.A."/>
            <person name="Simmons B.A."/>
            <person name="Magnuson J.K."/>
            <person name="Chen J."/>
            <person name="Drula E."/>
            <person name="Henrissat B."/>
            <person name="Wiebenga A."/>
            <person name="Lubbers R.J."/>
            <person name="Gomes A.C."/>
            <person name="Makela M.R."/>
            <person name="Stajich J."/>
            <person name="Grigoriev I.V."/>
            <person name="Mortensen U.H."/>
            <person name="De Vries R.P."/>
            <person name="Baker S.E."/>
            <person name="Andersen M.R."/>
        </authorList>
    </citation>
    <scope>NUCLEOTIDE SEQUENCE [LARGE SCALE GENOMIC DNA]</scope>
    <source>
        <strain evidence="3 4">CBS 209.92</strain>
    </source>
</reference>
<proteinExistence type="predicted"/>
<accession>A0ABR4GFM2</accession>
<feature type="signal peptide" evidence="2">
    <location>
        <begin position="1"/>
        <end position="18"/>
    </location>
</feature>
<evidence type="ECO:0000313" key="3">
    <source>
        <dbReference type="EMBL" id="KAL2797814.1"/>
    </source>
</evidence>
<keyword evidence="2" id="KW-0732">Signal</keyword>
<organism evidence="3 4">
    <name type="scientific">Aspergillus keveii</name>
    <dbReference type="NCBI Taxonomy" id="714993"/>
    <lineage>
        <taxon>Eukaryota</taxon>
        <taxon>Fungi</taxon>
        <taxon>Dikarya</taxon>
        <taxon>Ascomycota</taxon>
        <taxon>Pezizomycotina</taxon>
        <taxon>Eurotiomycetes</taxon>
        <taxon>Eurotiomycetidae</taxon>
        <taxon>Eurotiales</taxon>
        <taxon>Aspergillaceae</taxon>
        <taxon>Aspergillus</taxon>
        <taxon>Aspergillus subgen. Nidulantes</taxon>
    </lineage>
</organism>
<feature type="compositionally biased region" description="Basic and acidic residues" evidence="1">
    <location>
        <begin position="88"/>
        <end position="103"/>
    </location>
</feature>
<keyword evidence="4" id="KW-1185">Reference proteome</keyword>
<gene>
    <name evidence="3" type="ORF">BJX66DRAFT_334813</name>
</gene>
<protein>
    <submittedName>
        <fullName evidence="3">Uncharacterized protein</fullName>
    </submittedName>
</protein>
<dbReference type="Proteomes" id="UP001610563">
    <property type="component" value="Unassembled WGS sequence"/>
</dbReference>
<comment type="caution">
    <text evidence="3">The sequence shown here is derived from an EMBL/GenBank/DDBJ whole genome shotgun (WGS) entry which is preliminary data.</text>
</comment>
<feature type="chain" id="PRO_5045680664" evidence="2">
    <location>
        <begin position="19"/>
        <end position="112"/>
    </location>
</feature>
<sequence length="112" mass="12865">MVFSMLFLMVVFEELVCPEANTTSGGDKRQEHNRKKLLKVFWSCEQTRLRSLGFAVAEREFLGALRAEDRERLKKTLAPEVRLGFHLDKHPSVSMDGSREAGQLRRSSKPFP</sequence>
<evidence type="ECO:0000256" key="1">
    <source>
        <dbReference type="SAM" id="MobiDB-lite"/>
    </source>
</evidence>
<evidence type="ECO:0000313" key="4">
    <source>
        <dbReference type="Proteomes" id="UP001610563"/>
    </source>
</evidence>
<evidence type="ECO:0000256" key="2">
    <source>
        <dbReference type="SAM" id="SignalP"/>
    </source>
</evidence>
<name>A0ABR4GFM2_9EURO</name>
<feature type="region of interest" description="Disordered" evidence="1">
    <location>
        <begin position="88"/>
        <end position="112"/>
    </location>
</feature>
<dbReference type="EMBL" id="JBFTWV010000017">
    <property type="protein sequence ID" value="KAL2797814.1"/>
    <property type="molecule type" value="Genomic_DNA"/>
</dbReference>